<evidence type="ECO:0008006" key="6">
    <source>
        <dbReference type="Google" id="ProtNLM"/>
    </source>
</evidence>
<keyword evidence="5" id="KW-1185">Reference proteome</keyword>
<gene>
    <name evidence="4" type="ORF">B5P45_11755</name>
</gene>
<evidence type="ECO:0000256" key="3">
    <source>
        <dbReference type="RuleBase" id="RU003560"/>
    </source>
</evidence>
<dbReference type="EMBL" id="MZMT01000028">
    <property type="protein sequence ID" value="PIO44547.1"/>
    <property type="molecule type" value="Genomic_DNA"/>
</dbReference>
<dbReference type="InterPro" id="IPR005814">
    <property type="entry name" value="Aminotrans_3"/>
</dbReference>
<keyword evidence="2 3" id="KW-0663">Pyridoxal phosphate</keyword>
<evidence type="ECO:0000313" key="5">
    <source>
        <dbReference type="Proteomes" id="UP000232163"/>
    </source>
</evidence>
<dbReference type="InterPro" id="IPR015424">
    <property type="entry name" value="PyrdxlP-dep_Trfase"/>
</dbReference>
<dbReference type="SUPFAM" id="SSF53383">
    <property type="entry name" value="PLP-dependent transferases"/>
    <property type="match status" value="1"/>
</dbReference>
<name>A0A2N9VYH9_9HYPH</name>
<proteinExistence type="inferred from homology"/>
<dbReference type="InterPro" id="IPR015422">
    <property type="entry name" value="PyrdxlP-dep_Trfase_small"/>
</dbReference>
<evidence type="ECO:0000256" key="1">
    <source>
        <dbReference type="ARBA" id="ARBA00001933"/>
    </source>
</evidence>
<dbReference type="KEGG" id="pht:BLM14_25625"/>
<accession>A0A2N9VYH9</accession>
<comment type="cofactor">
    <cofactor evidence="1">
        <name>pyridoxal 5'-phosphate</name>
        <dbReference type="ChEBI" id="CHEBI:597326"/>
    </cofactor>
</comment>
<evidence type="ECO:0000256" key="2">
    <source>
        <dbReference type="ARBA" id="ARBA00022898"/>
    </source>
</evidence>
<evidence type="ECO:0000313" key="4">
    <source>
        <dbReference type="EMBL" id="PIO44547.1"/>
    </source>
</evidence>
<dbReference type="Proteomes" id="UP000232163">
    <property type="component" value="Unassembled WGS sequence"/>
</dbReference>
<dbReference type="PANTHER" id="PTHR43713">
    <property type="entry name" value="GLUTAMATE-1-SEMIALDEHYDE 2,1-AMINOMUTASE"/>
    <property type="match status" value="1"/>
</dbReference>
<reference evidence="4 5" key="1">
    <citation type="journal article" date="2017" name="Int J Environ Stud">
        <title>Does the Miocene-Pliocene relict legume Oxytropis triphylla form nitrogen-fixing nodules with a combination of bacterial strains?</title>
        <authorList>
            <person name="Safronova V."/>
            <person name="Belimov A."/>
            <person name="Sazanova A."/>
            <person name="Kuznetsova I."/>
            <person name="Popova J."/>
            <person name="Andronov E."/>
            <person name="Verkhozina A."/>
            <person name="Tikhonovich I."/>
        </authorList>
    </citation>
    <scope>NUCLEOTIDE SEQUENCE [LARGE SCALE GENOMIC DNA]</scope>
    <source>
        <strain evidence="4 5">Tri-38</strain>
    </source>
</reference>
<dbReference type="GO" id="GO:0030170">
    <property type="term" value="F:pyridoxal phosphate binding"/>
    <property type="evidence" value="ECO:0007669"/>
    <property type="project" value="InterPro"/>
</dbReference>
<dbReference type="Gene3D" id="3.40.640.10">
    <property type="entry name" value="Type I PLP-dependent aspartate aminotransferase-like (Major domain)"/>
    <property type="match status" value="1"/>
</dbReference>
<dbReference type="OrthoDB" id="9801052at2"/>
<dbReference type="AlphaFoldDB" id="A0A2N9VYH9"/>
<protein>
    <recommendedName>
        <fullName evidence="6">Aspartate aminotransferase family protein</fullName>
    </recommendedName>
</protein>
<comment type="similarity">
    <text evidence="3">Belongs to the class-III pyridoxal-phosphate-dependent aminotransferase family.</text>
</comment>
<organism evidence="4 5">
    <name type="scientific">Phyllobacterium zundukense</name>
    <dbReference type="NCBI Taxonomy" id="1867719"/>
    <lineage>
        <taxon>Bacteria</taxon>
        <taxon>Pseudomonadati</taxon>
        <taxon>Pseudomonadota</taxon>
        <taxon>Alphaproteobacteria</taxon>
        <taxon>Hyphomicrobiales</taxon>
        <taxon>Phyllobacteriaceae</taxon>
        <taxon>Phyllobacterium</taxon>
    </lineage>
</organism>
<dbReference type="Pfam" id="PF00202">
    <property type="entry name" value="Aminotran_3"/>
    <property type="match status" value="2"/>
</dbReference>
<dbReference type="Gene3D" id="3.90.1150.10">
    <property type="entry name" value="Aspartate Aminotransferase, domain 1"/>
    <property type="match status" value="1"/>
</dbReference>
<comment type="caution">
    <text evidence="4">The sequence shown here is derived from an EMBL/GenBank/DDBJ whole genome shotgun (WGS) entry which is preliminary data.</text>
</comment>
<dbReference type="GO" id="GO:0008483">
    <property type="term" value="F:transaminase activity"/>
    <property type="evidence" value="ECO:0007669"/>
    <property type="project" value="InterPro"/>
</dbReference>
<sequence length="421" mass="45911">MEVKRMKNADELGAVLERERGKFANANPKSAAQYEAASAFPGGSTRSVLYYPPFPLSIAKGLKSKIWDVDGHEYSDFLNEYSAGLFGHSNSAIKDAIVTALEDGINLGGPNRYEACLASALTKRFSHMERIRFCNTGTEANIAAIQLALHVTNRKSVLFFKGGYHGGFIWYPNGGMPLNIDFHEKVAPFNDEDALDEMFALHGSEFGACIIEPVMSAGGAIPATRPFLVKLQAKCIEHSVILIFDEVVSSRLNLGGMQALHEIYPDITTLGKYIGGGLSFGAFGGRAELIDRLDMRRPDAVAHAGTFNNNVLSMAAGLAASTVLTKEAIDRINGLGDAAREQFSSISPDKQKMSISGQGSLSCVHFESKEVHDLYHLHLLMSGYYTARRGSVYLSLETTESEILGFLDATRVFVERFGNYL</sequence>
<dbReference type="InterPro" id="IPR015421">
    <property type="entry name" value="PyrdxlP-dep_Trfase_major"/>
</dbReference>
<dbReference type="PANTHER" id="PTHR43713:SF3">
    <property type="entry name" value="GLUTAMATE-1-SEMIALDEHYDE 2,1-AMINOMUTASE 1, CHLOROPLASTIC-RELATED"/>
    <property type="match status" value="1"/>
</dbReference>